<dbReference type="HOGENOM" id="CLU_034147_5_1_1"/>
<dbReference type="Gramene" id="KQL28715">
    <property type="protein sequence ID" value="KQL28715"/>
    <property type="gene ID" value="SETIT_019151mg"/>
</dbReference>
<dbReference type="InParanoid" id="K3YY01"/>
<evidence type="ECO:0000313" key="3">
    <source>
        <dbReference type="EnsemblPlants" id="KQL28715"/>
    </source>
</evidence>
<name>K3YY01_SETIT</name>
<reference evidence="3" key="2">
    <citation type="submission" date="2018-08" db="UniProtKB">
        <authorList>
            <consortium name="EnsemblPlants"/>
        </authorList>
    </citation>
    <scope>IDENTIFICATION</scope>
    <source>
        <strain evidence="3">Yugu1</strain>
    </source>
</reference>
<accession>K3YY01</accession>
<dbReference type="EMBL" id="AGNK02000120">
    <property type="status" value="NOT_ANNOTATED_CDS"/>
    <property type="molecule type" value="Genomic_DNA"/>
</dbReference>
<evidence type="ECO:0000313" key="4">
    <source>
        <dbReference type="Proteomes" id="UP000004995"/>
    </source>
</evidence>
<sequence length="517" mass="57605">RPAEQKKLSNSVARLAFIIFGKSAKWTHQCCWAELGRRRTRGVGCSGRRVVRPTSRAPPRPYPAGRHRRALSFSHARFFASSGALTPPPLLPQCTASPLRRDVSSLSWPVRRLAGGRQRSRDKKRHSRCLPIPPFSRVSRFPHGYRNISDSSGVRDEEELDKQDRRLHIPSSKDFMISLRERKMNEFVTPYGVEPSVHSEDEMRTSVDIIFGDKDASTTNLDVIDGERDTTGETVDIGGCKLSGGDEEYVSSAAEILPHSSHRDEYRIADRNENPTDCNISNGTCTLHKPRRMLQIFSLNLAKIPVEGASVELYGYVAARDDLDPLLNYVGSLINMSGPKQGIDLYGTILIEYDMKIKVGKQEKDDLQLIAGVSIMDDIDTCDRRALTSRIHGDHGAVDITTSRLDHAVEATVEVLVSEVQGSFDLRLGCFVSGMPEEIRLFDGAIGESRGLKKSVVAVVMDTWMDLKFRVGADSSIPVEHCCSFKANEHGHAIQRKKTDFALISVKVTWSTLLRGF</sequence>
<evidence type="ECO:0000259" key="2">
    <source>
        <dbReference type="Pfam" id="PF20241"/>
    </source>
</evidence>
<protein>
    <recommendedName>
        <fullName evidence="2">DUF6598 domain-containing protein</fullName>
    </recommendedName>
</protein>
<dbReference type="OMA" id="IPVEHCC"/>
<dbReference type="InterPro" id="IPR046533">
    <property type="entry name" value="DUF6598"/>
</dbReference>
<dbReference type="eggNOG" id="ENOG502R702">
    <property type="taxonomic scope" value="Eukaryota"/>
</dbReference>
<feature type="domain" description="DUF6598" evidence="2">
    <location>
        <begin position="293"/>
        <end position="508"/>
    </location>
</feature>
<dbReference type="PANTHER" id="PTHR33065:SF167">
    <property type="entry name" value="DUF6598 DOMAIN-CONTAINING PROTEIN"/>
    <property type="match status" value="1"/>
</dbReference>
<dbReference type="PANTHER" id="PTHR33065">
    <property type="entry name" value="OS07G0486400 PROTEIN"/>
    <property type="match status" value="1"/>
</dbReference>
<proteinExistence type="predicted"/>
<dbReference type="Proteomes" id="UP000004995">
    <property type="component" value="Unassembled WGS sequence"/>
</dbReference>
<evidence type="ECO:0000256" key="1">
    <source>
        <dbReference type="SAM" id="MobiDB-lite"/>
    </source>
</evidence>
<organism evidence="3 4">
    <name type="scientific">Setaria italica</name>
    <name type="common">Foxtail millet</name>
    <name type="synonym">Panicum italicum</name>
    <dbReference type="NCBI Taxonomy" id="4555"/>
    <lineage>
        <taxon>Eukaryota</taxon>
        <taxon>Viridiplantae</taxon>
        <taxon>Streptophyta</taxon>
        <taxon>Embryophyta</taxon>
        <taxon>Tracheophyta</taxon>
        <taxon>Spermatophyta</taxon>
        <taxon>Magnoliopsida</taxon>
        <taxon>Liliopsida</taxon>
        <taxon>Poales</taxon>
        <taxon>Poaceae</taxon>
        <taxon>PACMAD clade</taxon>
        <taxon>Panicoideae</taxon>
        <taxon>Panicodae</taxon>
        <taxon>Paniceae</taxon>
        <taxon>Cenchrinae</taxon>
        <taxon>Setaria</taxon>
    </lineage>
</organism>
<keyword evidence="4" id="KW-1185">Reference proteome</keyword>
<dbReference type="Pfam" id="PF20241">
    <property type="entry name" value="DUF6598"/>
    <property type="match status" value="1"/>
</dbReference>
<reference evidence="4" key="1">
    <citation type="journal article" date="2012" name="Nat. Biotechnol.">
        <title>Reference genome sequence of the model plant Setaria.</title>
        <authorList>
            <person name="Bennetzen J.L."/>
            <person name="Schmutz J."/>
            <person name="Wang H."/>
            <person name="Percifield R."/>
            <person name="Hawkins J."/>
            <person name="Pontaroli A.C."/>
            <person name="Estep M."/>
            <person name="Feng L."/>
            <person name="Vaughn J.N."/>
            <person name="Grimwood J."/>
            <person name="Jenkins J."/>
            <person name="Barry K."/>
            <person name="Lindquist E."/>
            <person name="Hellsten U."/>
            <person name="Deshpande S."/>
            <person name="Wang X."/>
            <person name="Wu X."/>
            <person name="Mitros T."/>
            <person name="Triplett J."/>
            <person name="Yang X."/>
            <person name="Ye C.Y."/>
            <person name="Mauro-Herrera M."/>
            <person name="Wang L."/>
            <person name="Li P."/>
            <person name="Sharma M."/>
            <person name="Sharma R."/>
            <person name="Ronald P.C."/>
            <person name="Panaud O."/>
            <person name="Kellogg E.A."/>
            <person name="Brutnell T.P."/>
            <person name="Doust A.N."/>
            <person name="Tuskan G.A."/>
            <person name="Rokhsar D."/>
            <person name="Devos K.M."/>
        </authorList>
    </citation>
    <scope>NUCLEOTIDE SEQUENCE [LARGE SCALE GENOMIC DNA]</scope>
    <source>
        <strain evidence="4">cv. Yugu1</strain>
    </source>
</reference>
<feature type="region of interest" description="Disordered" evidence="1">
    <location>
        <begin position="141"/>
        <end position="161"/>
    </location>
</feature>
<dbReference type="AlphaFoldDB" id="K3YY01"/>
<dbReference type="EnsemblPlants" id="KQL28715">
    <property type="protein sequence ID" value="KQL28715"/>
    <property type="gene ID" value="SETIT_019151mg"/>
</dbReference>